<evidence type="ECO:0000313" key="3">
    <source>
        <dbReference type="Proteomes" id="UP000789405"/>
    </source>
</evidence>
<feature type="compositionally biased region" description="Polar residues" evidence="1">
    <location>
        <begin position="1"/>
        <end position="15"/>
    </location>
</feature>
<dbReference type="EMBL" id="CAJVPY010004974">
    <property type="protein sequence ID" value="CAG8632350.1"/>
    <property type="molecule type" value="Genomic_DNA"/>
</dbReference>
<gene>
    <name evidence="2" type="ORF">DERYTH_LOCUS9211</name>
</gene>
<name>A0A9N9D901_9GLOM</name>
<feature type="non-terminal residue" evidence="2">
    <location>
        <position position="1"/>
    </location>
</feature>
<reference evidence="2" key="1">
    <citation type="submission" date="2021-06" db="EMBL/GenBank/DDBJ databases">
        <authorList>
            <person name="Kallberg Y."/>
            <person name="Tangrot J."/>
            <person name="Rosling A."/>
        </authorList>
    </citation>
    <scope>NUCLEOTIDE SEQUENCE</scope>
    <source>
        <strain evidence="2">MA453B</strain>
    </source>
</reference>
<evidence type="ECO:0000256" key="1">
    <source>
        <dbReference type="SAM" id="MobiDB-lite"/>
    </source>
</evidence>
<comment type="caution">
    <text evidence="2">The sequence shown here is derived from an EMBL/GenBank/DDBJ whole genome shotgun (WGS) entry which is preliminary data.</text>
</comment>
<dbReference type="Proteomes" id="UP000789405">
    <property type="component" value="Unassembled WGS sequence"/>
</dbReference>
<evidence type="ECO:0000313" key="2">
    <source>
        <dbReference type="EMBL" id="CAG8632350.1"/>
    </source>
</evidence>
<protein>
    <submittedName>
        <fullName evidence="2">25442_t:CDS:1</fullName>
    </submittedName>
</protein>
<feature type="region of interest" description="Disordered" evidence="1">
    <location>
        <begin position="1"/>
        <end position="40"/>
    </location>
</feature>
<proteinExistence type="predicted"/>
<organism evidence="2 3">
    <name type="scientific">Dentiscutata erythropus</name>
    <dbReference type="NCBI Taxonomy" id="1348616"/>
    <lineage>
        <taxon>Eukaryota</taxon>
        <taxon>Fungi</taxon>
        <taxon>Fungi incertae sedis</taxon>
        <taxon>Mucoromycota</taxon>
        <taxon>Glomeromycotina</taxon>
        <taxon>Glomeromycetes</taxon>
        <taxon>Diversisporales</taxon>
        <taxon>Gigasporaceae</taxon>
        <taxon>Dentiscutata</taxon>
    </lineage>
</organism>
<dbReference type="AlphaFoldDB" id="A0A9N9D901"/>
<sequence>MSCSFNTSSFTINSDNEWDSDSLSEDAQDPDNPFTWDFNDQIYEESSDEIQEIET</sequence>
<accession>A0A9N9D901</accession>
<keyword evidence="3" id="KW-1185">Reference proteome</keyword>
<feature type="compositionally biased region" description="Acidic residues" evidence="1">
    <location>
        <begin position="16"/>
        <end position="29"/>
    </location>
</feature>